<name>A0A8X8H0V6_9RHOB</name>
<dbReference type="PANTHER" id="PTHR19879:SF9">
    <property type="entry name" value="TRANSCRIPTION INITIATION FACTOR TFIID SUBUNIT 5"/>
    <property type="match status" value="1"/>
</dbReference>
<keyword evidence="1 3" id="KW-0853">WD repeat</keyword>
<evidence type="ECO:0000259" key="4">
    <source>
        <dbReference type="Pfam" id="PF00656"/>
    </source>
</evidence>
<comment type="caution">
    <text evidence="5">The sequence shown here is derived from an EMBL/GenBank/DDBJ whole genome shotgun (WGS) entry which is preliminary data.</text>
</comment>
<dbReference type="PANTHER" id="PTHR19879">
    <property type="entry name" value="TRANSCRIPTION INITIATION FACTOR TFIID"/>
    <property type="match status" value="1"/>
</dbReference>
<dbReference type="PRINTS" id="PR00320">
    <property type="entry name" value="GPROTEINBRPT"/>
</dbReference>
<feature type="repeat" description="WD" evidence="3">
    <location>
        <begin position="191"/>
        <end position="232"/>
    </location>
</feature>
<dbReference type="InterPro" id="IPR029030">
    <property type="entry name" value="Caspase-like_dom_sf"/>
</dbReference>
<dbReference type="SUPFAM" id="SSF50978">
    <property type="entry name" value="WD40 repeat-like"/>
    <property type="match status" value="1"/>
</dbReference>
<dbReference type="InterPro" id="IPR020472">
    <property type="entry name" value="WD40_PAC1"/>
</dbReference>
<dbReference type="Pfam" id="PF00656">
    <property type="entry name" value="Peptidase_C14"/>
    <property type="match status" value="1"/>
</dbReference>
<protein>
    <submittedName>
        <fullName evidence="5">Caspase family protein</fullName>
    </submittedName>
</protein>
<gene>
    <name evidence="5" type="ORF">GEU84_020295</name>
</gene>
<dbReference type="SUPFAM" id="SSF52129">
    <property type="entry name" value="Caspase-like"/>
    <property type="match status" value="1"/>
</dbReference>
<evidence type="ECO:0000256" key="1">
    <source>
        <dbReference type="ARBA" id="ARBA00022574"/>
    </source>
</evidence>
<dbReference type="SMART" id="SM00320">
    <property type="entry name" value="WD40"/>
    <property type="match status" value="7"/>
</dbReference>
<keyword evidence="2" id="KW-0677">Repeat</keyword>
<dbReference type="GO" id="GO:0006508">
    <property type="term" value="P:proteolysis"/>
    <property type="evidence" value="ECO:0007669"/>
    <property type="project" value="InterPro"/>
</dbReference>
<dbReference type="EMBL" id="WHUT02000020">
    <property type="protein sequence ID" value="NUB46737.1"/>
    <property type="molecule type" value="Genomic_DNA"/>
</dbReference>
<keyword evidence="6" id="KW-1185">Reference proteome</keyword>
<feature type="repeat" description="WD" evidence="3">
    <location>
        <begin position="149"/>
        <end position="190"/>
    </location>
</feature>
<evidence type="ECO:0000256" key="3">
    <source>
        <dbReference type="PROSITE-ProRule" id="PRU00221"/>
    </source>
</evidence>
<feature type="repeat" description="WD" evidence="3">
    <location>
        <begin position="233"/>
        <end position="274"/>
    </location>
</feature>
<proteinExistence type="predicted"/>
<dbReference type="InterPro" id="IPR001680">
    <property type="entry name" value="WD40_rpt"/>
</dbReference>
<feature type="repeat" description="WD" evidence="3">
    <location>
        <begin position="275"/>
        <end position="306"/>
    </location>
</feature>
<feature type="domain" description="Peptidase C14 caspase" evidence="4">
    <location>
        <begin position="345"/>
        <end position="593"/>
    </location>
</feature>
<dbReference type="AlphaFoldDB" id="A0A8X8H0V6"/>
<reference evidence="5" key="1">
    <citation type="submission" date="2020-05" db="EMBL/GenBank/DDBJ databases">
        <title>Fertoebacter nigrum gen. nov., sp. nov., a new member of the family Rhodobacteraceae.</title>
        <authorList>
            <person name="Szuroczki S."/>
            <person name="Abbaszade G."/>
            <person name="Buni D."/>
            <person name="Schumann P."/>
            <person name="Toth E."/>
        </authorList>
    </citation>
    <scope>NUCLEOTIDE SEQUENCE</scope>
    <source>
        <strain evidence="5">RG-N-1a</strain>
    </source>
</reference>
<feature type="repeat" description="WD" evidence="3">
    <location>
        <begin position="23"/>
        <end position="64"/>
    </location>
</feature>
<dbReference type="Gene3D" id="3.40.50.1460">
    <property type="match status" value="1"/>
</dbReference>
<dbReference type="PROSITE" id="PS50082">
    <property type="entry name" value="WD_REPEATS_2"/>
    <property type="match status" value="7"/>
</dbReference>
<dbReference type="GO" id="GO:0004197">
    <property type="term" value="F:cysteine-type endopeptidase activity"/>
    <property type="evidence" value="ECO:0007669"/>
    <property type="project" value="InterPro"/>
</dbReference>
<dbReference type="CDD" id="cd00200">
    <property type="entry name" value="WD40"/>
    <property type="match status" value="1"/>
</dbReference>
<feature type="repeat" description="WD" evidence="3">
    <location>
        <begin position="107"/>
        <end position="148"/>
    </location>
</feature>
<dbReference type="Gene3D" id="2.130.10.10">
    <property type="entry name" value="YVTN repeat-like/Quinoprotein amine dehydrogenase"/>
    <property type="match status" value="3"/>
</dbReference>
<evidence type="ECO:0000256" key="2">
    <source>
        <dbReference type="ARBA" id="ARBA00022737"/>
    </source>
</evidence>
<accession>A0A8X8H0V6</accession>
<dbReference type="PROSITE" id="PS00678">
    <property type="entry name" value="WD_REPEATS_1"/>
    <property type="match status" value="4"/>
</dbReference>
<dbReference type="Pfam" id="PF00400">
    <property type="entry name" value="WD40"/>
    <property type="match status" value="7"/>
</dbReference>
<feature type="repeat" description="WD" evidence="3">
    <location>
        <begin position="65"/>
        <end position="106"/>
    </location>
</feature>
<evidence type="ECO:0000313" key="5">
    <source>
        <dbReference type="EMBL" id="NUB46737.1"/>
    </source>
</evidence>
<dbReference type="InterPro" id="IPR036322">
    <property type="entry name" value="WD40_repeat_dom_sf"/>
</dbReference>
<dbReference type="InterPro" id="IPR015943">
    <property type="entry name" value="WD40/YVTN_repeat-like_dom_sf"/>
</dbReference>
<evidence type="ECO:0000313" key="6">
    <source>
        <dbReference type="Proteomes" id="UP000484076"/>
    </source>
</evidence>
<dbReference type="PROSITE" id="PS50294">
    <property type="entry name" value="WD_REPEATS_REGION"/>
    <property type="match status" value="7"/>
</dbReference>
<dbReference type="Proteomes" id="UP000484076">
    <property type="component" value="Unassembled WGS sequence"/>
</dbReference>
<sequence>MAVSLAFWLLSDLPSAAQEIARFIGHADFLRSVAFGPNGDRVLTGSGEGVALLWDIATEAEIRRFVVHVGGVHAVAFNLDGTRLLTGGSDNIVRLWDAATGAEVQRFTGHGHWVTSVAFSTDGRQLLSGSMDDTARLWDAATGTEIRRFTGHRDGVTSVAFSPDGAWLLTGSIDNTARLWDAANGTEIRRFTGHGDIVRSVAFSPDGQQVLTGSADKTARLWNVATGAEIRLFNGHGNEVMSVAFSSNGAQVLTGSWDDTARLWDTATGAEIMLLTGHDENVNSVAFSPDGRKILTGSSDNTARLWAIPEELLPITALLDPVESAATVIPPAPDLIPIQPRTDVLALIIGNHRYQAGVPTVDFADRDAEAMHRLLVERLGFPSSNVRVLSDMTLSQMQQWFGTAEVPRGILHDVIPSDITELLIYYSGHGVPGPSSGRAPSPFLLPVDGLPGRPELTAYPLDTLLSNLAGVPVERVSVFLDACFTGATPAGTLQTSTSGSFAVGVARPDIATNVFVLSATGFEEEGRAQMAHWLTEEKHGAFTWHLMAALDGAANSNGDAAITMAELHAHVRDALRREAFSGRIGPQSPTLEGTNDEDPVVVRLLGDN</sequence>
<dbReference type="InterPro" id="IPR011600">
    <property type="entry name" value="Pept_C14_caspase"/>
</dbReference>
<organism evidence="5 6">
    <name type="scientific">Fertoeibacter niger</name>
    <dbReference type="NCBI Taxonomy" id="2656921"/>
    <lineage>
        <taxon>Bacteria</taxon>
        <taxon>Pseudomonadati</taxon>
        <taxon>Pseudomonadota</taxon>
        <taxon>Alphaproteobacteria</taxon>
        <taxon>Rhodobacterales</taxon>
        <taxon>Paracoccaceae</taxon>
        <taxon>Fertoeibacter</taxon>
    </lineage>
</organism>
<dbReference type="InterPro" id="IPR019775">
    <property type="entry name" value="WD40_repeat_CS"/>
</dbReference>